<accession>A0A481ZDE6</accession>
<organism evidence="1">
    <name type="scientific">Pithovirus LCPAC406</name>
    <dbReference type="NCBI Taxonomy" id="2506599"/>
    <lineage>
        <taxon>Viruses</taxon>
        <taxon>Pithoviruses</taxon>
    </lineage>
</organism>
<dbReference type="EMBL" id="MK500605">
    <property type="protein sequence ID" value="QBK93807.1"/>
    <property type="molecule type" value="Genomic_DNA"/>
</dbReference>
<protein>
    <submittedName>
        <fullName evidence="1">Uncharacterized protein</fullName>
    </submittedName>
</protein>
<evidence type="ECO:0000313" key="1">
    <source>
        <dbReference type="EMBL" id="QBK93807.1"/>
    </source>
</evidence>
<gene>
    <name evidence="1" type="ORF">LCPAC406_01210</name>
</gene>
<proteinExistence type="predicted"/>
<sequence>MESGILFILSSDDIGIFTRIFCRYSYIGVYLRHGSYSITIINPFLLVEPRTYHLNHIKELYEVSTERINSIYTKKCNLTSSYENELDFEGFLTKKDDFPTVISSLLSSDQIGIEAINDLFTRLYPNFKFNCHSIEEYEQRDDIFGLKVEIMNFYPDKRDIPLSIVHNIGRDFNLRCKIEQGFDSIDLMADIKHIKIDTLLDTLNHFSKVFLRGKYEQKSLIEGSHPAVLTVGSRDRSLAIEFNDSNEYILTSNMTKLGNLSREHRLEILQYVDIQSDGSHYFENIRRHIHNNLEEF</sequence>
<name>A0A481ZDE6_9VIRU</name>
<reference evidence="1" key="1">
    <citation type="journal article" date="2019" name="MBio">
        <title>Virus Genomes from Deep Sea Sediments Expand the Ocean Megavirome and Support Independent Origins of Viral Gigantism.</title>
        <authorList>
            <person name="Backstrom D."/>
            <person name="Yutin N."/>
            <person name="Jorgensen S.L."/>
            <person name="Dharamshi J."/>
            <person name="Homa F."/>
            <person name="Zaremba-Niedwiedzka K."/>
            <person name="Spang A."/>
            <person name="Wolf Y.I."/>
            <person name="Koonin E.V."/>
            <person name="Ettema T.J."/>
        </authorList>
    </citation>
    <scope>NUCLEOTIDE SEQUENCE</scope>
</reference>